<reference evidence="2 3" key="1">
    <citation type="journal article" date="2018" name="Front. Plant Sci.">
        <title>Red Clover (Trifolium pratense) and Zigzag Clover (T. medium) - A Picture of Genomic Similarities and Differences.</title>
        <authorList>
            <person name="Dluhosova J."/>
            <person name="Istvanek J."/>
            <person name="Nedelnik J."/>
            <person name="Repkova J."/>
        </authorList>
    </citation>
    <scope>NUCLEOTIDE SEQUENCE [LARGE SCALE GENOMIC DNA]</scope>
    <source>
        <strain evidence="3">cv. 10/8</strain>
        <tissue evidence="2">Leaf</tissue>
    </source>
</reference>
<proteinExistence type="predicted"/>
<evidence type="ECO:0000256" key="1">
    <source>
        <dbReference type="SAM" id="Phobius"/>
    </source>
</evidence>
<dbReference type="AlphaFoldDB" id="A0A392S028"/>
<keyword evidence="3" id="KW-1185">Reference proteome</keyword>
<evidence type="ECO:0000313" key="2">
    <source>
        <dbReference type="EMBL" id="MCI41684.1"/>
    </source>
</evidence>
<protein>
    <submittedName>
        <fullName evidence="2">SUCrose transport protein SUC8-like</fullName>
    </submittedName>
</protein>
<keyword evidence="1" id="KW-1133">Transmembrane helix</keyword>
<sequence length="69" mass="7192">GIVNFILAIGLAMTVVITKIAEQERQLSGGATIGNPSEGVKISAMLFFAVLGIPMALLHCTLKHYGPAP</sequence>
<dbReference type="Proteomes" id="UP000265520">
    <property type="component" value="Unassembled WGS sequence"/>
</dbReference>
<evidence type="ECO:0000313" key="3">
    <source>
        <dbReference type="Proteomes" id="UP000265520"/>
    </source>
</evidence>
<organism evidence="2 3">
    <name type="scientific">Trifolium medium</name>
    <dbReference type="NCBI Taxonomy" id="97028"/>
    <lineage>
        <taxon>Eukaryota</taxon>
        <taxon>Viridiplantae</taxon>
        <taxon>Streptophyta</taxon>
        <taxon>Embryophyta</taxon>
        <taxon>Tracheophyta</taxon>
        <taxon>Spermatophyta</taxon>
        <taxon>Magnoliopsida</taxon>
        <taxon>eudicotyledons</taxon>
        <taxon>Gunneridae</taxon>
        <taxon>Pentapetalae</taxon>
        <taxon>rosids</taxon>
        <taxon>fabids</taxon>
        <taxon>Fabales</taxon>
        <taxon>Fabaceae</taxon>
        <taxon>Papilionoideae</taxon>
        <taxon>50 kb inversion clade</taxon>
        <taxon>NPAAA clade</taxon>
        <taxon>Hologalegina</taxon>
        <taxon>IRL clade</taxon>
        <taxon>Trifolieae</taxon>
        <taxon>Trifolium</taxon>
    </lineage>
</organism>
<dbReference type="EMBL" id="LXQA010295083">
    <property type="protein sequence ID" value="MCI41684.1"/>
    <property type="molecule type" value="Genomic_DNA"/>
</dbReference>
<feature type="transmembrane region" description="Helical" evidence="1">
    <location>
        <begin position="42"/>
        <end position="62"/>
    </location>
</feature>
<keyword evidence="1" id="KW-0812">Transmembrane</keyword>
<accession>A0A392S028</accession>
<keyword evidence="1" id="KW-0472">Membrane</keyword>
<name>A0A392S028_9FABA</name>
<comment type="caution">
    <text evidence="2">The sequence shown here is derived from an EMBL/GenBank/DDBJ whole genome shotgun (WGS) entry which is preliminary data.</text>
</comment>
<feature type="non-terminal residue" evidence="2">
    <location>
        <position position="1"/>
    </location>
</feature>